<keyword evidence="7" id="KW-0812">Transmembrane</keyword>
<dbReference type="AlphaFoldDB" id="D0A246"/>
<dbReference type="GO" id="GO:0043021">
    <property type="term" value="F:ribonucleoprotein complex binding"/>
    <property type="evidence" value="ECO:0007669"/>
    <property type="project" value="TreeGrafter"/>
</dbReference>
<proteinExistence type="inferred from homology"/>
<gene>
    <name evidence="8" type="ORF">TbgDal_X4240</name>
</gene>
<dbReference type="GeneID" id="23865499"/>
<evidence type="ECO:0000256" key="1">
    <source>
        <dbReference type="ARBA" id="ARBA00005436"/>
    </source>
</evidence>
<keyword evidence="7" id="KW-0472">Membrane</keyword>
<dbReference type="GO" id="GO:0002181">
    <property type="term" value="P:cytoplasmic translation"/>
    <property type="evidence" value="ECO:0007669"/>
    <property type="project" value="TreeGrafter"/>
</dbReference>
<keyword evidence="7" id="KW-1133">Transmembrane helix</keyword>
<feature type="region of interest" description="Disordered" evidence="6">
    <location>
        <begin position="163"/>
        <end position="189"/>
    </location>
</feature>
<sequence length="189" mass="20757">MALRLSHSSQRSRYISSSAFHIRQFPLFFFYHILINFNYRDNCRLCQFTFYYVLFSCASTSYFQNLMKRFYCKGRMAQSINPADTLACTYASLMLSDAGLPITAESINSACKAAGLEVRDTLPILFARFLEKKPIESLLAAAAAVAPQEGALPAAPAAAAAGGAAPAAADDKKKEEEEDDDDMGFGLFD</sequence>
<dbReference type="InterPro" id="IPR038716">
    <property type="entry name" value="P1/P2_N_sf"/>
</dbReference>
<name>D0A246_TRYB9</name>
<evidence type="ECO:0000313" key="9">
    <source>
        <dbReference type="Proteomes" id="UP000002316"/>
    </source>
</evidence>
<dbReference type="CDD" id="cd05831">
    <property type="entry name" value="Ribosomal_P1"/>
    <property type="match status" value="1"/>
</dbReference>
<evidence type="ECO:0000313" key="8">
    <source>
        <dbReference type="EMBL" id="CBH15339.1"/>
    </source>
</evidence>
<accession>D0A246</accession>
<evidence type="ECO:0000256" key="2">
    <source>
        <dbReference type="ARBA" id="ARBA00011266"/>
    </source>
</evidence>
<dbReference type="PANTHER" id="PTHR45696:SF6">
    <property type="entry name" value="ACIDIC RIBOSOMAL PROTEIN P2, PUTATIVE-RELATED"/>
    <property type="match status" value="1"/>
</dbReference>
<protein>
    <submittedName>
        <fullName evidence="8">60S acidic ribosomal protein P2, putative</fullName>
    </submittedName>
</protein>
<dbReference type="GO" id="GO:0022625">
    <property type="term" value="C:cytosolic large ribosomal subunit"/>
    <property type="evidence" value="ECO:0007669"/>
    <property type="project" value="TreeGrafter"/>
</dbReference>
<dbReference type="Gene3D" id="1.10.10.1410">
    <property type="match status" value="1"/>
</dbReference>
<dbReference type="InterPro" id="IPR027534">
    <property type="entry name" value="Ribosomal_P1/P2"/>
</dbReference>
<keyword evidence="4 8" id="KW-0689">Ribosomal protein</keyword>
<evidence type="ECO:0000256" key="5">
    <source>
        <dbReference type="ARBA" id="ARBA00023274"/>
    </source>
</evidence>
<keyword evidence="3" id="KW-0597">Phosphoprotein</keyword>
<dbReference type="GO" id="GO:0003735">
    <property type="term" value="F:structural constituent of ribosome"/>
    <property type="evidence" value="ECO:0007669"/>
    <property type="project" value="InterPro"/>
</dbReference>
<dbReference type="Proteomes" id="UP000002316">
    <property type="component" value="Chromosome 10"/>
</dbReference>
<keyword evidence="5" id="KW-0687">Ribonucleoprotein</keyword>
<dbReference type="HAMAP" id="MF_01478">
    <property type="entry name" value="Ribosomal_L12_arch"/>
    <property type="match status" value="1"/>
</dbReference>
<dbReference type="EMBL" id="FN554973">
    <property type="protein sequence ID" value="CBH15339.1"/>
    <property type="molecule type" value="Genomic_DNA"/>
</dbReference>
<feature type="transmembrane region" description="Helical" evidence="7">
    <location>
        <begin position="49"/>
        <end position="67"/>
    </location>
</feature>
<organism evidence="8 9">
    <name type="scientific">Trypanosoma brucei gambiense (strain MHOM/CI/86/DAL972)</name>
    <dbReference type="NCBI Taxonomy" id="679716"/>
    <lineage>
        <taxon>Eukaryota</taxon>
        <taxon>Discoba</taxon>
        <taxon>Euglenozoa</taxon>
        <taxon>Kinetoplastea</taxon>
        <taxon>Metakinetoplastina</taxon>
        <taxon>Trypanosomatida</taxon>
        <taxon>Trypanosomatidae</taxon>
        <taxon>Trypanosoma</taxon>
    </lineage>
</organism>
<dbReference type="OrthoDB" id="267775at2759"/>
<dbReference type="GO" id="GO:0030295">
    <property type="term" value="F:protein kinase activator activity"/>
    <property type="evidence" value="ECO:0007669"/>
    <property type="project" value="TreeGrafter"/>
</dbReference>
<evidence type="ECO:0000256" key="7">
    <source>
        <dbReference type="SAM" id="Phobius"/>
    </source>
</evidence>
<dbReference type="RefSeq" id="XP_011777604.1">
    <property type="nucleotide sequence ID" value="XM_011779302.1"/>
</dbReference>
<dbReference type="PANTHER" id="PTHR45696">
    <property type="entry name" value="60S ACIDIC RIBOSOMAL PROTEIN P1"/>
    <property type="match status" value="1"/>
</dbReference>
<dbReference type="FunFam" id="1.10.10.1410:FF:000002">
    <property type="entry name" value="60S acidic ribosomal protein P2"/>
    <property type="match status" value="1"/>
</dbReference>
<evidence type="ECO:0000256" key="4">
    <source>
        <dbReference type="ARBA" id="ARBA00022980"/>
    </source>
</evidence>
<dbReference type="VEuPathDB" id="TriTrypDB:Tbg972.10.4240"/>
<dbReference type="KEGG" id="tbg:TbgDal_X4240"/>
<evidence type="ECO:0000256" key="6">
    <source>
        <dbReference type="SAM" id="MobiDB-lite"/>
    </source>
</evidence>
<feature type="transmembrane region" description="Helical" evidence="7">
    <location>
        <begin position="20"/>
        <end position="37"/>
    </location>
</feature>
<dbReference type="Pfam" id="PF00428">
    <property type="entry name" value="Ribosomal_60s"/>
    <property type="match status" value="1"/>
</dbReference>
<comment type="similarity">
    <text evidence="1">Belongs to the eukaryotic ribosomal protein P1/P2 family.</text>
</comment>
<reference evidence="9" key="1">
    <citation type="journal article" date="2010" name="PLoS Negl. Trop. Dis.">
        <title>The genome sequence of Trypanosoma brucei gambiense, causative agent of chronic human african trypanosomiasis.</title>
        <authorList>
            <person name="Jackson A.P."/>
            <person name="Sanders M."/>
            <person name="Berry A."/>
            <person name="McQuillan J."/>
            <person name="Aslett M.A."/>
            <person name="Quail M.A."/>
            <person name="Chukualim B."/>
            <person name="Capewell P."/>
            <person name="MacLeod A."/>
            <person name="Melville S.E."/>
            <person name="Gibson W."/>
            <person name="Barry J.D."/>
            <person name="Berriman M."/>
            <person name="Hertz-Fowler C."/>
        </authorList>
    </citation>
    <scope>NUCLEOTIDE SEQUENCE [LARGE SCALE GENOMIC DNA]</scope>
    <source>
        <strain evidence="9">MHOM/CI/86/DAL972</strain>
    </source>
</reference>
<dbReference type="GO" id="GO:0006414">
    <property type="term" value="P:translational elongation"/>
    <property type="evidence" value="ECO:0007669"/>
    <property type="project" value="InterPro"/>
</dbReference>
<comment type="subunit">
    <text evidence="2">P1 and P2 exist as dimers at the large ribosomal subunit.</text>
</comment>
<evidence type="ECO:0000256" key="3">
    <source>
        <dbReference type="ARBA" id="ARBA00022553"/>
    </source>
</evidence>